<keyword evidence="5" id="KW-0677">Repeat</keyword>
<keyword evidence="8 13" id="KW-1133">Transmembrane helix</keyword>
<feature type="domain" description="Tyrosine specific protein phosphatases" evidence="16">
    <location>
        <begin position="1875"/>
        <end position="1949"/>
    </location>
</feature>
<evidence type="ECO:0000256" key="8">
    <source>
        <dbReference type="ARBA" id="ARBA00022989"/>
    </source>
</evidence>
<evidence type="ECO:0000259" key="17">
    <source>
        <dbReference type="PROSITE" id="PS50853"/>
    </source>
</evidence>
<keyword evidence="7" id="KW-0904">Protein phosphatase</keyword>
<dbReference type="InterPro" id="IPR000387">
    <property type="entry name" value="Tyr_Pase_dom"/>
</dbReference>
<comment type="catalytic activity">
    <reaction evidence="11">
        <text>O-phospho-L-tyrosyl-[protein] + H2O = L-tyrosyl-[protein] + phosphate</text>
        <dbReference type="Rhea" id="RHEA:10684"/>
        <dbReference type="Rhea" id="RHEA-COMP:10136"/>
        <dbReference type="Rhea" id="RHEA-COMP:20101"/>
        <dbReference type="ChEBI" id="CHEBI:15377"/>
        <dbReference type="ChEBI" id="CHEBI:43474"/>
        <dbReference type="ChEBI" id="CHEBI:46858"/>
        <dbReference type="ChEBI" id="CHEBI:61978"/>
        <dbReference type="EC" id="3.1.3.48"/>
    </reaction>
</comment>
<feature type="domain" description="Fibronectin type-III" evidence="17">
    <location>
        <begin position="1354"/>
        <end position="1446"/>
    </location>
</feature>
<feature type="transmembrane region" description="Helical" evidence="13">
    <location>
        <begin position="1616"/>
        <end position="1640"/>
    </location>
</feature>
<feature type="domain" description="Tyrosine-protein phosphatase" evidence="15">
    <location>
        <begin position="1700"/>
        <end position="1958"/>
    </location>
</feature>
<dbReference type="Pfam" id="PF00041">
    <property type="entry name" value="fn3"/>
    <property type="match status" value="9"/>
</dbReference>
<evidence type="ECO:0000313" key="18">
    <source>
        <dbReference type="EnsemblMetazoa" id="CLYHEMP022992.2"/>
    </source>
</evidence>
<evidence type="ECO:0000256" key="13">
    <source>
        <dbReference type="SAM" id="Phobius"/>
    </source>
</evidence>
<dbReference type="EnsemblMetazoa" id="CLYHEMT022992.2">
    <property type="protein sequence ID" value="CLYHEMP022992.2"/>
    <property type="gene ID" value="CLYHEMG022992"/>
</dbReference>
<keyword evidence="4 14" id="KW-0732">Signal</keyword>
<dbReference type="InterPro" id="IPR003595">
    <property type="entry name" value="Tyr_Pase_cat"/>
</dbReference>
<dbReference type="Gene3D" id="3.90.190.10">
    <property type="entry name" value="Protein tyrosine phosphatase superfamily"/>
    <property type="match status" value="2"/>
</dbReference>
<feature type="domain" description="Fibronectin type-III" evidence="17">
    <location>
        <begin position="1052"/>
        <end position="1147"/>
    </location>
</feature>
<name>A0A7M5XHF9_9CNID</name>
<feature type="compositionally biased region" description="Low complexity" evidence="12">
    <location>
        <begin position="318"/>
        <end position="330"/>
    </location>
</feature>
<feature type="region of interest" description="Disordered" evidence="12">
    <location>
        <begin position="298"/>
        <end position="330"/>
    </location>
</feature>
<keyword evidence="19" id="KW-1185">Reference proteome</keyword>
<comment type="subcellular location">
    <subcellularLocation>
        <location evidence="1">Membrane</location>
        <topology evidence="1">Single-pass membrane protein</topology>
    </subcellularLocation>
</comment>
<evidence type="ECO:0000256" key="10">
    <source>
        <dbReference type="ARBA" id="ARBA00023180"/>
    </source>
</evidence>
<dbReference type="InterPro" id="IPR000242">
    <property type="entry name" value="PTP_cat"/>
</dbReference>
<feature type="domain" description="Fibronectin type-III" evidence="17">
    <location>
        <begin position="862"/>
        <end position="954"/>
    </location>
</feature>
<feature type="compositionally biased region" description="Acidic residues" evidence="12">
    <location>
        <begin position="26"/>
        <end position="39"/>
    </location>
</feature>
<keyword evidence="10" id="KW-0325">Glycoprotein</keyword>
<evidence type="ECO:0000256" key="12">
    <source>
        <dbReference type="SAM" id="MobiDB-lite"/>
    </source>
</evidence>
<dbReference type="FunFam" id="3.90.190.10:FF:000102">
    <property type="entry name" value="Receptor-type tyrosine-protein phosphatase"/>
    <property type="match status" value="1"/>
</dbReference>
<feature type="domain" description="Fibronectin type-III" evidence="17">
    <location>
        <begin position="766"/>
        <end position="859"/>
    </location>
</feature>
<dbReference type="Proteomes" id="UP000594262">
    <property type="component" value="Unplaced"/>
</dbReference>
<evidence type="ECO:0000256" key="14">
    <source>
        <dbReference type="SAM" id="SignalP"/>
    </source>
</evidence>
<dbReference type="CDD" id="cd00063">
    <property type="entry name" value="FN3"/>
    <property type="match status" value="9"/>
</dbReference>
<dbReference type="SMART" id="SM00194">
    <property type="entry name" value="PTPc"/>
    <property type="match status" value="2"/>
</dbReference>
<dbReference type="InterPro" id="IPR036116">
    <property type="entry name" value="FN3_sf"/>
</dbReference>
<feature type="domain" description="Fibronectin type-III" evidence="17">
    <location>
        <begin position="575"/>
        <end position="665"/>
    </location>
</feature>
<dbReference type="SMART" id="SM00060">
    <property type="entry name" value="FN3"/>
    <property type="match status" value="9"/>
</dbReference>
<dbReference type="PANTHER" id="PTHR46957:SF3">
    <property type="entry name" value="CYTOKINE RECEPTOR"/>
    <property type="match status" value="1"/>
</dbReference>
<dbReference type="InterPro" id="IPR016130">
    <property type="entry name" value="Tyr_Pase_AS"/>
</dbReference>
<organism evidence="18 19">
    <name type="scientific">Clytia hemisphaerica</name>
    <dbReference type="NCBI Taxonomy" id="252671"/>
    <lineage>
        <taxon>Eukaryota</taxon>
        <taxon>Metazoa</taxon>
        <taxon>Cnidaria</taxon>
        <taxon>Hydrozoa</taxon>
        <taxon>Hydroidolina</taxon>
        <taxon>Leptothecata</taxon>
        <taxon>Obeliida</taxon>
        <taxon>Clytiidae</taxon>
        <taxon>Clytia</taxon>
    </lineage>
</organism>
<evidence type="ECO:0000256" key="11">
    <source>
        <dbReference type="ARBA" id="ARBA00051722"/>
    </source>
</evidence>
<evidence type="ECO:0000256" key="5">
    <source>
        <dbReference type="ARBA" id="ARBA00022737"/>
    </source>
</evidence>
<evidence type="ECO:0000256" key="2">
    <source>
        <dbReference type="ARBA" id="ARBA00013064"/>
    </source>
</evidence>
<dbReference type="FunFam" id="2.60.40.10:FF:000028">
    <property type="entry name" value="Neuronal cell adhesion molecule"/>
    <property type="match status" value="2"/>
</dbReference>
<dbReference type="PROSITE" id="PS50055">
    <property type="entry name" value="TYR_PHOSPHATASE_PTP"/>
    <property type="match status" value="2"/>
</dbReference>
<dbReference type="SUPFAM" id="SSF52799">
    <property type="entry name" value="(Phosphotyrosine protein) phosphatases II"/>
    <property type="match status" value="2"/>
</dbReference>
<feature type="chain" id="PRO_5029627817" description="protein-tyrosine-phosphatase" evidence="14">
    <location>
        <begin position="24"/>
        <end position="2260"/>
    </location>
</feature>
<evidence type="ECO:0000259" key="16">
    <source>
        <dbReference type="PROSITE" id="PS50056"/>
    </source>
</evidence>
<dbReference type="EC" id="3.1.3.48" evidence="2"/>
<dbReference type="InterPro" id="IPR003961">
    <property type="entry name" value="FN3_dom"/>
</dbReference>
<dbReference type="InterPro" id="IPR029021">
    <property type="entry name" value="Prot-tyrosine_phosphatase-like"/>
</dbReference>
<dbReference type="PANTHER" id="PTHR46957">
    <property type="entry name" value="CYTOKINE RECEPTOR"/>
    <property type="match status" value="1"/>
</dbReference>
<dbReference type="PROSITE" id="PS50056">
    <property type="entry name" value="TYR_PHOSPHATASE_2"/>
    <property type="match status" value="2"/>
</dbReference>
<dbReference type="GO" id="GO:0004725">
    <property type="term" value="F:protein tyrosine phosphatase activity"/>
    <property type="evidence" value="ECO:0007669"/>
    <property type="project" value="UniProtKB-EC"/>
</dbReference>
<feature type="domain" description="Fibronectin type-III" evidence="17">
    <location>
        <begin position="955"/>
        <end position="1051"/>
    </location>
</feature>
<dbReference type="RefSeq" id="XP_066936904.1">
    <property type="nucleotide sequence ID" value="XM_067080803.1"/>
</dbReference>
<dbReference type="SMART" id="SM00404">
    <property type="entry name" value="PTPc_motif"/>
    <property type="match status" value="2"/>
</dbReference>
<dbReference type="GO" id="GO:0016020">
    <property type="term" value="C:membrane"/>
    <property type="evidence" value="ECO:0007669"/>
    <property type="project" value="UniProtKB-SubCell"/>
</dbReference>
<feature type="domain" description="Tyrosine specific protein phosphatases" evidence="16">
    <location>
        <begin position="2165"/>
        <end position="2240"/>
    </location>
</feature>
<sequence>MLAWKSLVSVFVICILIIGPSKCEGGEEPNENEETEDQSEALQEFQPSSYVATVSPSEFVQVQSSFLAKSSSYGSLSLVVQQTSVSQDEGSSSVSISDIKESITPTQTGNVSPTQGLHSAIQTSIENSVEASTSNYVDSSIVNLASTPALASSSVDNEMSVSSLLASPSQSIGMIASISALENSSSITSSVSQASSNLDIETPNLSKMQSITSSTMSIEQSESIFSTSIDHQQESSSVFVSSSVSTLLEPPMSSVSSSYQQLESFSSMVDSYSTALPGESEIISSSSSILPEASEMFSSSSPEMFSSPSSSLPEQTESFSSSPASSQMHQSSSLMSKTFESFSMSDNLQSFTSIMESSSASMSPSENIFESFSTSILDSQSSISLIESLFESVSPLTQSIFQSSSSFAVGQESSVSSSLSYSSFLTSSPEISTESLFETQPISTLAASSDSLFETQPISTLAASSESLFETQSISTLAASSDSLFETQSISSSLISSIKSLFETQFVSTIYLSSSSEMEASYSSSMSTQVFVSSSISSSIDESVAVSTSLTPSSAMSSEVVSSSIFILPQVPSASPENLTAIVRSSTQIDLSWDEPPFESQNGQIISYNIQVIRDNQTEKSLNTTEQFYDVTNLRKFTNYTFLVSASNEIGEGPSAMATKQTLPDFPESAPTNLTAKALSSTAIQVSWDPIPTLLQNGIIHIYKVEVRIGDSFVESFNATDTDMYTIINLKAFTNYTFVVSAFNQIGESPKASVSEHTLADLPDTAPTNLTAQALSSTNIQIHWIAPPIKSINGIFEMYTIRVRLQSESSIEQFLNTTDTFYNVTNLSIFKEYTFEVRLKNEIGEGPEIEATFKTLPDIPSIVRNFTCFETLQNSITLTWAKPDNPNGIIENYRISRTDSEESEVEELDGKTSEKTFTMLHPYRLYNFTIQARTSAGYGTIAEVTCMTKESKPDVPDNLRTGVVSSYWFTLLWNAPLKVHGIINSYHLEIRSERRNEPFREELNGEKIQTNMMFNMSFGVTPYTRYACYVTAQTSIGKGQPANVNLTTQQAAPSPVRALTASDIGATSIRLSWVKPEYENGIVLYRVFQIETDSDDQVSIGDGLVQTGFFVEKGIQPYTEYNFSVQAYTLGGGDSELETITVRSDSAIPGVPTILELSALSNSSISVTWRFLTESEGNGIVNQYTIRVHQNEIKILDKPYEVEEGVTRTNATVVITGLSPWTEYRFSIAARNDKGMGEFSQYREIKTLPGTPGKPQSLKVSNISNVEDDLKKVRIEWKAPLQPNGEIKSYKIFIYQKGFDTPFKVFTDEKSTSKEVGGLEPFTRFVVEVQAFNSIFGPKARLNFITISAAPSGPPKSFTAVEKDFTPNSIKLQWKPPTKPNGIITNYFISYDKGKDSIITYVDGNKQTTNIEDLKPFTSYTFAIKCKSTGGEGPLSDGVTARTLATDPVIPSVTPKPILGSSETTITIQMWTPNDENGRINFYYIVVLDSAEKPRKLPNEYTDEELRDQTYQLYLEAKNADKTEFKPYITASLSRDEFSKLKNGTFVIGQSQQQSRFLFNVPKYDNGPLSEGRSYHYFIRAHISQDLYVSSPDWRSTKTTGGETKGSGTGDEGSNLAGPIAGTFVAIIVVLVLAIGFVYYRRRQQMGGTTVSKKMDELDGGAENKGYIDDPVHLPAAHPVKVENYQAYVRNLAKDGKYLFSEEFKMILRGRSGYNCLYEHSNHPINRDKNRYNNIAAYDHTRVLLEPLEGIPESDYINANYIDGYMEQAAYIACQGPLEGTCEDMWRMCWEKNVSTIVMLTQCVENGRDKCYHYWPEVGTKCYGSMEVTLTESTFLPVYSMRTFSLLNDQYPGSEKFVRHFAFCAWPDHGTPNAQQLLTFIRRVNQCHQQNSGPIIVHCSAGVGRTGTYIVMDVNLKRIKTEQNIEIYNYLQHIRSQRNHMVQTESQYVFIHDALLEYLTFGTTEINVRDLRDYVKKLQQTVDSGMETHLDKEFQKLNHFDQSGMKSMNAANSSYNKAKNRFLNVLPYDDTRVSLTHLPGIPGSDYINANYVNGYNMSKLFIATQAPLPQTIPAFWRLVWEHQCMTIVCLAQETENGKVKIHRYWPSIEAAMHGTLMIENIDEQVHNEYIVRDFKVTHTTDGLSRKIRHFQYTAWPDNAYPESGSGFVDMIGQVQKWHQQNEIGQIVVHCSAGVGRTGVFIGLCNLIERVKIEGYVDVFQVVREMRTQRPAMVQTKVQYLFCYLALQDFLASFDIYQNFM</sequence>
<keyword evidence="3 13" id="KW-0812">Transmembrane</keyword>
<evidence type="ECO:0000256" key="6">
    <source>
        <dbReference type="ARBA" id="ARBA00022801"/>
    </source>
</evidence>
<dbReference type="InterPro" id="IPR050713">
    <property type="entry name" value="RTP_Phos/Ushers"/>
</dbReference>
<dbReference type="PRINTS" id="PR00700">
    <property type="entry name" value="PRTYPHPHTASE"/>
</dbReference>
<keyword evidence="6" id="KW-0378">Hydrolase</keyword>
<evidence type="ECO:0000256" key="3">
    <source>
        <dbReference type="ARBA" id="ARBA00022692"/>
    </source>
</evidence>
<dbReference type="SUPFAM" id="SSF49265">
    <property type="entry name" value="Fibronectin type III"/>
    <property type="match status" value="5"/>
</dbReference>
<dbReference type="Pfam" id="PF00102">
    <property type="entry name" value="Y_phosphatase"/>
    <property type="match status" value="2"/>
</dbReference>
<dbReference type="OrthoDB" id="10253954at2759"/>
<feature type="compositionally biased region" description="Low complexity" evidence="12">
    <location>
        <begin position="298"/>
        <end position="311"/>
    </location>
</feature>
<evidence type="ECO:0000256" key="9">
    <source>
        <dbReference type="ARBA" id="ARBA00023136"/>
    </source>
</evidence>
<feature type="region of interest" description="Disordered" evidence="12">
    <location>
        <begin position="24"/>
        <end position="45"/>
    </location>
</feature>
<evidence type="ECO:0000256" key="7">
    <source>
        <dbReference type="ARBA" id="ARBA00022912"/>
    </source>
</evidence>
<accession>A0A7M5XHF9</accession>
<evidence type="ECO:0000313" key="19">
    <source>
        <dbReference type="Proteomes" id="UP000594262"/>
    </source>
</evidence>
<dbReference type="FunFam" id="3.90.190.10:FF:000062">
    <property type="entry name" value="Receptor-type tyrosine-protein phosphatase kappa"/>
    <property type="match status" value="1"/>
</dbReference>
<evidence type="ECO:0000256" key="4">
    <source>
        <dbReference type="ARBA" id="ARBA00022729"/>
    </source>
</evidence>
<keyword evidence="9 13" id="KW-0472">Membrane</keyword>
<feature type="domain" description="Fibronectin type-III" evidence="17">
    <location>
        <begin position="670"/>
        <end position="762"/>
    </location>
</feature>
<dbReference type="GeneID" id="136824832"/>
<feature type="domain" description="Tyrosine-protein phosphatase" evidence="15">
    <location>
        <begin position="1990"/>
        <end position="2249"/>
    </location>
</feature>
<proteinExistence type="predicted"/>
<feature type="domain" description="Fibronectin type-III" evidence="17">
    <location>
        <begin position="1151"/>
        <end position="1250"/>
    </location>
</feature>
<evidence type="ECO:0000259" key="15">
    <source>
        <dbReference type="PROSITE" id="PS50055"/>
    </source>
</evidence>
<dbReference type="Gene3D" id="2.60.40.10">
    <property type="entry name" value="Immunoglobulins"/>
    <property type="match status" value="9"/>
</dbReference>
<reference evidence="18" key="1">
    <citation type="submission" date="2021-01" db="UniProtKB">
        <authorList>
            <consortium name="EnsemblMetazoa"/>
        </authorList>
    </citation>
    <scope>IDENTIFICATION</scope>
</reference>
<feature type="domain" description="Fibronectin type-III" evidence="17">
    <location>
        <begin position="1254"/>
        <end position="1352"/>
    </location>
</feature>
<dbReference type="PROSITE" id="PS00383">
    <property type="entry name" value="TYR_PHOSPHATASE_1"/>
    <property type="match status" value="2"/>
</dbReference>
<dbReference type="InterPro" id="IPR013783">
    <property type="entry name" value="Ig-like_fold"/>
</dbReference>
<evidence type="ECO:0000256" key="1">
    <source>
        <dbReference type="ARBA" id="ARBA00004167"/>
    </source>
</evidence>
<feature type="signal peptide" evidence="14">
    <location>
        <begin position="1"/>
        <end position="23"/>
    </location>
</feature>
<dbReference type="PROSITE" id="PS50853">
    <property type="entry name" value="FN3"/>
    <property type="match status" value="9"/>
</dbReference>
<protein>
    <recommendedName>
        <fullName evidence="2">protein-tyrosine-phosphatase</fullName>
        <ecNumber evidence="2">3.1.3.48</ecNumber>
    </recommendedName>
</protein>